<evidence type="ECO:0008006" key="3">
    <source>
        <dbReference type="Google" id="ProtNLM"/>
    </source>
</evidence>
<organism evidence="1 2">
    <name type="scientific">Mycobacteroides abscessus subsp. massiliense</name>
    <dbReference type="NCBI Taxonomy" id="1962118"/>
    <lineage>
        <taxon>Bacteria</taxon>
        <taxon>Bacillati</taxon>
        <taxon>Actinomycetota</taxon>
        <taxon>Actinomycetes</taxon>
        <taxon>Mycobacteriales</taxon>
        <taxon>Mycobacteriaceae</taxon>
        <taxon>Mycobacteroides</taxon>
        <taxon>Mycobacteroides abscessus</taxon>
    </lineage>
</organism>
<dbReference type="AlphaFoldDB" id="A0A1U1AKG7"/>
<proteinExistence type="predicted"/>
<evidence type="ECO:0000313" key="2">
    <source>
        <dbReference type="Proteomes" id="UP000190074"/>
    </source>
</evidence>
<name>A0A1U1AKG7_9MYCO</name>
<dbReference type="EMBL" id="FVGW01000021">
    <property type="protein sequence ID" value="SKM99193.1"/>
    <property type="molecule type" value="Genomic_DNA"/>
</dbReference>
<evidence type="ECO:0000313" key="1">
    <source>
        <dbReference type="EMBL" id="SKM99193.1"/>
    </source>
</evidence>
<gene>
    <name evidence="1" type="ORF">SAMEA2259716_05690</name>
</gene>
<protein>
    <recommendedName>
        <fullName evidence="3">TniQ protein</fullName>
    </recommendedName>
</protein>
<dbReference type="RefSeq" id="WP_032670244.1">
    <property type="nucleotide sequence ID" value="NZ_FVGW01000021.1"/>
</dbReference>
<dbReference type="Proteomes" id="UP000190074">
    <property type="component" value="Unassembled WGS sequence"/>
</dbReference>
<reference evidence="1 2" key="1">
    <citation type="submission" date="2016-11" db="EMBL/GenBank/DDBJ databases">
        <authorList>
            <consortium name="Pathogen Informatics"/>
        </authorList>
    </citation>
    <scope>NUCLEOTIDE SEQUENCE [LARGE SCALE GENOMIC DNA]</scope>
    <source>
        <strain evidence="1 2">911</strain>
    </source>
</reference>
<sequence length="279" mass="31595">MNTATAAGRAWPAGPRQRLPRVVTPFRTETVSSYIDRLAHANHLTRGRLQYHVAAGTYRTRADWLAVATGIAENILRERLIGFGAANGTNAKQQARVRPACRLCMARRGVYEPVHCWLPAYETVCFRHLRWIGPGAATWEDQHDLSNHPDIVVAARRHRQLIRAHRDLAGSALSEARHILTWWSRVNQDSGDDQTDPTTYLQAYPDLITIATVLADHRHQVAAGPCTRHPIWSEHLLGLINTHATTIRDDPRPLQHWIDDQRIIARIRPPRHKSAWSAP</sequence>
<accession>A0A1U1AKG7</accession>